<dbReference type="Proteomes" id="UP001202550">
    <property type="component" value="Unassembled WGS sequence"/>
</dbReference>
<dbReference type="RefSeq" id="WP_249060882.1">
    <property type="nucleotide sequence ID" value="NZ_JALZWP010000031.1"/>
</dbReference>
<protein>
    <submittedName>
        <fullName evidence="1">Uncharacterized protein</fullName>
    </submittedName>
</protein>
<dbReference type="EMBL" id="JALZWP010000031">
    <property type="protein sequence ID" value="MCL1630226.1"/>
    <property type="molecule type" value="Genomic_DNA"/>
</dbReference>
<organism evidence="1 2">
    <name type="scientific">Roseinatronobacter domitianus</name>
    <dbReference type="NCBI Taxonomy" id="2940293"/>
    <lineage>
        <taxon>Bacteria</taxon>
        <taxon>Pseudomonadati</taxon>
        <taxon>Pseudomonadota</taxon>
        <taxon>Alphaproteobacteria</taxon>
        <taxon>Rhodobacterales</taxon>
        <taxon>Paracoccaceae</taxon>
        <taxon>Roseinatronobacter</taxon>
    </lineage>
</organism>
<gene>
    <name evidence="1" type="ORF">M3N55_16030</name>
</gene>
<reference evidence="1 2" key="1">
    <citation type="submission" date="2022-05" db="EMBL/GenBank/DDBJ databases">
        <title>Seasonal and diel survey of microbial diversity of the Tyrrhenian coast.</title>
        <authorList>
            <person name="Gattoni G."/>
            <person name="Corral P."/>
        </authorList>
    </citation>
    <scope>NUCLEOTIDE SEQUENCE [LARGE SCALE GENOMIC DNA]</scope>
    <source>
        <strain evidence="1 2">V10</strain>
    </source>
</reference>
<keyword evidence="2" id="KW-1185">Reference proteome</keyword>
<evidence type="ECO:0000313" key="1">
    <source>
        <dbReference type="EMBL" id="MCL1630226.1"/>
    </source>
</evidence>
<name>A0ABT0M5U5_9RHOB</name>
<accession>A0ABT0M5U5</accession>
<evidence type="ECO:0000313" key="2">
    <source>
        <dbReference type="Proteomes" id="UP001202550"/>
    </source>
</evidence>
<comment type="caution">
    <text evidence="1">The sequence shown here is derived from an EMBL/GenBank/DDBJ whole genome shotgun (WGS) entry which is preliminary data.</text>
</comment>
<sequence length="134" mass="14901">MQRWSLDEAAALSIGFELCGDLLEGTDGMPVQSDVLAFYFKRRALIEDNFDWGSVAAPGRTSVPDLVRWFEKVELDVPEQILAAADRYHALGIGKKSKLGRSNAADDKPLDPRERSTMLKMIITMNRPGFTGDL</sequence>
<proteinExistence type="predicted"/>